<reference evidence="4" key="1">
    <citation type="submission" date="2020-11" db="EMBL/GenBank/DDBJ databases">
        <title>Chlorella ohadii genome sequencing and assembly.</title>
        <authorList>
            <person name="Murik O."/>
            <person name="Treves H."/>
            <person name="Kedem I."/>
            <person name="Shotland Y."/>
            <person name="Kaplan A."/>
        </authorList>
    </citation>
    <scope>NUCLEOTIDE SEQUENCE</scope>
    <source>
        <strain evidence="4">1</strain>
    </source>
</reference>
<dbReference type="GO" id="GO:0071034">
    <property type="term" value="P:CUT catabolic process"/>
    <property type="evidence" value="ECO:0007669"/>
    <property type="project" value="TreeGrafter"/>
</dbReference>
<dbReference type="AlphaFoldDB" id="A0AAD5DM27"/>
<dbReference type="GO" id="GO:0000176">
    <property type="term" value="C:nuclear exosome (RNase complex)"/>
    <property type="evidence" value="ECO:0007669"/>
    <property type="project" value="TreeGrafter"/>
</dbReference>
<dbReference type="Gene3D" id="2.40.50.100">
    <property type="match status" value="1"/>
</dbReference>
<organism evidence="4 5">
    <name type="scientific">Chlorella ohadii</name>
    <dbReference type="NCBI Taxonomy" id="2649997"/>
    <lineage>
        <taxon>Eukaryota</taxon>
        <taxon>Viridiplantae</taxon>
        <taxon>Chlorophyta</taxon>
        <taxon>core chlorophytes</taxon>
        <taxon>Trebouxiophyceae</taxon>
        <taxon>Chlorellales</taxon>
        <taxon>Chlorellaceae</taxon>
        <taxon>Chlorella clade</taxon>
        <taxon>Chlorella</taxon>
    </lineage>
</organism>
<evidence type="ECO:0000313" key="4">
    <source>
        <dbReference type="EMBL" id="KAI7838155.1"/>
    </source>
</evidence>
<dbReference type="InterPro" id="IPR026699">
    <property type="entry name" value="Exosome_RNA_bind1/RRP40/RRP4"/>
</dbReference>
<dbReference type="PANTHER" id="PTHR21321:SF4">
    <property type="entry name" value="EXOSOME COMPLEX COMPONENT RRP4"/>
    <property type="match status" value="1"/>
</dbReference>
<proteinExistence type="predicted"/>
<gene>
    <name evidence="4" type="ORF">COHA_008086</name>
</gene>
<dbReference type="InterPro" id="IPR012340">
    <property type="entry name" value="NA-bd_OB-fold"/>
</dbReference>
<evidence type="ECO:0000256" key="1">
    <source>
        <dbReference type="ARBA" id="ARBA00022835"/>
    </source>
</evidence>
<dbReference type="GO" id="GO:0071051">
    <property type="term" value="P:poly(A)-dependent snoRNA 3'-end processing"/>
    <property type="evidence" value="ECO:0007669"/>
    <property type="project" value="TreeGrafter"/>
</dbReference>
<dbReference type="SUPFAM" id="SSF110324">
    <property type="entry name" value="Ribosomal L27 protein-like"/>
    <property type="match status" value="1"/>
</dbReference>
<dbReference type="InterPro" id="IPR048565">
    <property type="entry name" value="S1_RRP4"/>
</dbReference>
<keyword evidence="2" id="KW-0694">RNA-binding</keyword>
<dbReference type="GO" id="GO:0071038">
    <property type="term" value="P:TRAMP-dependent tRNA surveillance pathway"/>
    <property type="evidence" value="ECO:0007669"/>
    <property type="project" value="TreeGrafter"/>
</dbReference>
<protein>
    <recommendedName>
        <fullName evidence="3">RRP4 S1 domain-containing protein</fullName>
    </recommendedName>
</protein>
<sequence length="224" mass="23614">MRGVCVGDVIEPQALDGVLRGHGTLLRGNSLVASRCGLVQRWNQLVLVDPLAGGYVAAVGHVVVGRIVQVEPTRWLVDIRSKTLAALPLSTAGGAMHKAAEGAQSSRSVLAEGDLITAEVQAVRADGHIQLHVRDAVASKLPPGMLVEVPAALVRPARKHVLHWREAGLRAVFGCNGAVWIGQEGGFSSLGAEQLRAASELANMVQAMASRGEMLVPARMHMNV</sequence>
<dbReference type="Proteomes" id="UP001205105">
    <property type="component" value="Unassembled WGS sequence"/>
</dbReference>
<dbReference type="GO" id="GO:0000177">
    <property type="term" value="C:cytoplasmic exosome (RNase complex)"/>
    <property type="evidence" value="ECO:0007669"/>
    <property type="project" value="TreeGrafter"/>
</dbReference>
<dbReference type="Pfam" id="PF21266">
    <property type="entry name" value="S1_RRP4"/>
    <property type="match status" value="1"/>
</dbReference>
<evidence type="ECO:0000313" key="5">
    <source>
        <dbReference type="Proteomes" id="UP001205105"/>
    </source>
</evidence>
<keyword evidence="5" id="KW-1185">Reference proteome</keyword>
<name>A0AAD5DM27_9CHLO</name>
<dbReference type="PANTHER" id="PTHR21321">
    <property type="entry name" value="PNAS-3 RELATED"/>
    <property type="match status" value="1"/>
</dbReference>
<dbReference type="InterPro" id="IPR036612">
    <property type="entry name" value="KH_dom_type_1_sf"/>
</dbReference>
<dbReference type="GO" id="GO:0003723">
    <property type="term" value="F:RNA binding"/>
    <property type="evidence" value="ECO:0007669"/>
    <property type="project" value="UniProtKB-KW"/>
</dbReference>
<dbReference type="SUPFAM" id="SSF50249">
    <property type="entry name" value="Nucleic acid-binding proteins"/>
    <property type="match status" value="1"/>
</dbReference>
<keyword evidence="1" id="KW-0271">Exosome</keyword>
<accession>A0AAD5DM27</accession>
<comment type="caution">
    <text evidence="4">The sequence shown here is derived from an EMBL/GenBank/DDBJ whole genome shotgun (WGS) entry which is preliminary data.</text>
</comment>
<feature type="domain" description="RRP4 S1" evidence="3">
    <location>
        <begin position="55"/>
        <end position="121"/>
    </location>
</feature>
<evidence type="ECO:0000256" key="2">
    <source>
        <dbReference type="ARBA" id="ARBA00022884"/>
    </source>
</evidence>
<dbReference type="SUPFAM" id="SSF54791">
    <property type="entry name" value="Eukaryotic type KH-domain (KH-domain type I)"/>
    <property type="match status" value="1"/>
</dbReference>
<dbReference type="EMBL" id="JADXDR010000135">
    <property type="protein sequence ID" value="KAI7838155.1"/>
    <property type="molecule type" value="Genomic_DNA"/>
</dbReference>
<dbReference type="GO" id="GO:0034475">
    <property type="term" value="P:U4 snRNA 3'-end processing"/>
    <property type="evidence" value="ECO:0007669"/>
    <property type="project" value="TreeGrafter"/>
</dbReference>
<dbReference type="GO" id="GO:0071035">
    <property type="term" value="P:nuclear polyadenylation-dependent rRNA catabolic process"/>
    <property type="evidence" value="ECO:0007669"/>
    <property type="project" value="TreeGrafter"/>
</dbReference>
<dbReference type="Gene3D" id="2.40.50.140">
    <property type="entry name" value="Nucleic acid-binding proteins"/>
    <property type="match status" value="1"/>
</dbReference>
<dbReference type="GO" id="GO:0000467">
    <property type="term" value="P:exonucleolytic trimming to generate mature 3'-end of 5.8S rRNA from tricistronic rRNA transcript (SSU-rRNA, 5.8S rRNA, LSU-rRNA)"/>
    <property type="evidence" value="ECO:0007669"/>
    <property type="project" value="TreeGrafter"/>
</dbReference>
<evidence type="ECO:0000259" key="3">
    <source>
        <dbReference type="Pfam" id="PF21266"/>
    </source>
</evidence>